<sequence length="222" mass="24050">MPRPSSRRATSTPSPSAHPLGRHVSTPAGRHVSTKLLGVRLTPDARRTQLIDVGAALFASKPYDDVLMEEVASRAGISRALLYRHFSSKRDLVAAVHQRATDQLLTEVEDLGDGTLAEQIAVGLDAHFDYFQANRNLVLAANRVLASDPVVQAVITGGFAALQRRLLDAAGVDGPLASAAVLAWLEFVRVMCVEWLAHQTFDRVELRDLCVRALLGALDLRG</sequence>
<evidence type="ECO:0000313" key="6">
    <source>
        <dbReference type="Proteomes" id="UP001515943"/>
    </source>
</evidence>
<accession>A0ABX1FVR6</accession>
<dbReference type="SUPFAM" id="SSF46689">
    <property type="entry name" value="Homeodomain-like"/>
    <property type="match status" value="1"/>
</dbReference>
<gene>
    <name evidence="5" type="ORF">FXN61_42895</name>
</gene>
<organism evidence="5 6">
    <name type="scientific">Lentzea indica</name>
    <dbReference type="NCBI Taxonomy" id="2604800"/>
    <lineage>
        <taxon>Bacteria</taxon>
        <taxon>Bacillati</taxon>
        <taxon>Actinomycetota</taxon>
        <taxon>Actinomycetes</taxon>
        <taxon>Pseudonocardiales</taxon>
        <taxon>Pseudonocardiaceae</taxon>
        <taxon>Lentzea</taxon>
    </lineage>
</organism>
<comment type="caution">
    <text evidence="5">The sequence shown here is derived from an EMBL/GenBank/DDBJ whole genome shotgun (WGS) entry which is preliminary data.</text>
</comment>
<dbReference type="InterPro" id="IPR050109">
    <property type="entry name" value="HTH-type_TetR-like_transc_reg"/>
</dbReference>
<dbReference type="PANTHER" id="PTHR30055:SF174">
    <property type="entry name" value="TRANSCRIPTIONAL REGULATORY PROTEIN (PROBABLY TETR-FAMILY)-RELATED"/>
    <property type="match status" value="1"/>
</dbReference>
<name>A0ABX1FVR6_9PSEU</name>
<dbReference type="PROSITE" id="PS50977">
    <property type="entry name" value="HTH_TETR_2"/>
    <property type="match status" value="1"/>
</dbReference>
<evidence type="ECO:0000256" key="1">
    <source>
        <dbReference type="ARBA" id="ARBA00023125"/>
    </source>
</evidence>
<feature type="domain" description="HTH tetR-type" evidence="4">
    <location>
        <begin position="44"/>
        <end position="104"/>
    </location>
</feature>
<dbReference type="EMBL" id="VSRL01000318">
    <property type="protein sequence ID" value="NKE63115.1"/>
    <property type="molecule type" value="Genomic_DNA"/>
</dbReference>
<dbReference type="Proteomes" id="UP001515943">
    <property type="component" value="Unassembled WGS sequence"/>
</dbReference>
<evidence type="ECO:0000259" key="4">
    <source>
        <dbReference type="PROSITE" id="PS50977"/>
    </source>
</evidence>
<dbReference type="InterPro" id="IPR009057">
    <property type="entry name" value="Homeodomain-like_sf"/>
</dbReference>
<evidence type="ECO:0000313" key="5">
    <source>
        <dbReference type="EMBL" id="NKE63115.1"/>
    </source>
</evidence>
<keyword evidence="1 2" id="KW-0238">DNA-binding</keyword>
<keyword evidence="6" id="KW-1185">Reference proteome</keyword>
<dbReference type="PANTHER" id="PTHR30055">
    <property type="entry name" value="HTH-TYPE TRANSCRIPTIONAL REGULATOR RUTR"/>
    <property type="match status" value="1"/>
</dbReference>
<evidence type="ECO:0000256" key="2">
    <source>
        <dbReference type="PROSITE-ProRule" id="PRU00335"/>
    </source>
</evidence>
<proteinExistence type="predicted"/>
<protein>
    <submittedName>
        <fullName evidence="5">TetR/AcrR family transcriptional regulator</fullName>
    </submittedName>
</protein>
<feature type="compositionally biased region" description="Low complexity" evidence="3">
    <location>
        <begin position="7"/>
        <end position="17"/>
    </location>
</feature>
<evidence type="ECO:0000256" key="3">
    <source>
        <dbReference type="SAM" id="MobiDB-lite"/>
    </source>
</evidence>
<dbReference type="Gene3D" id="1.10.357.10">
    <property type="entry name" value="Tetracycline Repressor, domain 2"/>
    <property type="match status" value="1"/>
</dbReference>
<dbReference type="Pfam" id="PF00440">
    <property type="entry name" value="TetR_N"/>
    <property type="match status" value="1"/>
</dbReference>
<reference evidence="5 6" key="1">
    <citation type="submission" date="2019-08" db="EMBL/GenBank/DDBJ databases">
        <title>Lentzea from Indian Himalayas.</title>
        <authorList>
            <person name="Mandal S."/>
            <person name="Mallick Gupta A."/>
            <person name="Maiti P.K."/>
            <person name="Sarkar J."/>
            <person name="Mandal S."/>
        </authorList>
    </citation>
    <scope>NUCLEOTIDE SEQUENCE [LARGE SCALE GENOMIC DNA]</scope>
    <source>
        <strain evidence="5 6">PSKA42</strain>
    </source>
</reference>
<dbReference type="PRINTS" id="PR00455">
    <property type="entry name" value="HTHTETR"/>
</dbReference>
<dbReference type="InterPro" id="IPR001647">
    <property type="entry name" value="HTH_TetR"/>
</dbReference>
<feature type="region of interest" description="Disordered" evidence="3">
    <location>
        <begin position="1"/>
        <end position="29"/>
    </location>
</feature>
<feature type="DNA-binding region" description="H-T-H motif" evidence="2">
    <location>
        <begin position="67"/>
        <end position="86"/>
    </location>
</feature>